<evidence type="ECO:0000313" key="2">
    <source>
        <dbReference type="EMBL" id="KKQ35560.1"/>
    </source>
</evidence>
<gene>
    <name evidence="2" type="ORF">US52_C0022G0009</name>
</gene>
<feature type="transmembrane region" description="Helical" evidence="1">
    <location>
        <begin position="15"/>
        <end position="36"/>
    </location>
</feature>
<dbReference type="EMBL" id="LBTH01000022">
    <property type="protein sequence ID" value="KKQ35560.1"/>
    <property type="molecule type" value="Genomic_DNA"/>
</dbReference>
<keyword evidence="1" id="KW-0812">Transmembrane</keyword>
<evidence type="ECO:0000313" key="3">
    <source>
        <dbReference type="Proteomes" id="UP000034852"/>
    </source>
</evidence>
<comment type="caution">
    <text evidence="2">The sequence shown here is derived from an EMBL/GenBank/DDBJ whole genome shotgun (WGS) entry which is preliminary data.</text>
</comment>
<evidence type="ECO:0000256" key="1">
    <source>
        <dbReference type="SAM" id="Phobius"/>
    </source>
</evidence>
<name>A0A0G0HAI6_9BACT</name>
<dbReference type="Proteomes" id="UP000034852">
    <property type="component" value="Unassembled WGS sequence"/>
</dbReference>
<reference evidence="2 3" key="1">
    <citation type="journal article" date="2015" name="Nature">
        <title>rRNA introns, odd ribosomes, and small enigmatic genomes across a large radiation of phyla.</title>
        <authorList>
            <person name="Brown C.T."/>
            <person name="Hug L.A."/>
            <person name="Thomas B.C."/>
            <person name="Sharon I."/>
            <person name="Castelle C.J."/>
            <person name="Singh A."/>
            <person name="Wilkins M.J."/>
            <person name="Williams K.H."/>
            <person name="Banfield J.F."/>
        </authorList>
    </citation>
    <scope>NUCLEOTIDE SEQUENCE [LARGE SCALE GENOMIC DNA]</scope>
</reference>
<sequence>MNFTTKKDLLKGKDVLILIAMGLFGVSILSLAYQVYENEKNGKDESSIESVFVNVDITSIEKEFTGDYYIDFSISSEISEFCTGENVSCLFLAKQYGKTVSSPSRCEVTKENITCEVRIISSLLSSDKDQKLGEASIQIKKYEDGVLNDLGESQKFNLE</sequence>
<keyword evidence="1" id="KW-1133">Transmembrane helix</keyword>
<keyword evidence="1" id="KW-0472">Membrane</keyword>
<proteinExistence type="predicted"/>
<accession>A0A0G0HAI6</accession>
<dbReference type="AlphaFoldDB" id="A0A0G0HAI6"/>
<organism evidence="2 3">
    <name type="scientific">candidate division WS6 bacterium GW2011_GWA2_37_6</name>
    <dbReference type="NCBI Taxonomy" id="1619087"/>
    <lineage>
        <taxon>Bacteria</taxon>
        <taxon>Candidatus Dojkabacteria</taxon>
    </lineage>
</organism>
<protein>
    <submittedName>
        <fullName evidence="2">Uncharacterized protein</fullName>
    </submittedName>
</protein>